<dbReference type="AlphaFoldDB" id="A0A194UVF9"/>
<dbReference type="STRING" id="694573.A0A194UVF9"/>
<feature type="region of interest" description="Disordered" evidence="1">
    <location>
        <begin position="148"/>
        <end position="181"/>
    </location>
</feature>
<dbReference type="EMBL" id="KN714682">
    <property type="protein sequence ID" value="KUI55702.1"/>
    <property type="molecule type" value="Genomic_DNA"/>
</dbReference>
<dbReference type="Gene3D" id="3.40.50.1820">
    <property type="entry name" value="alpha/beta hydrolase"/>
    <property type="match status" value="1"/>
</dbReference>
<evidence type="ECO:0000256" key="1">
    <source>
        <dbReference type="SAM" id="MobiDB-lite"/>
    </source>
</evidence>
<dbReference type="InterPro" id="IPR029058">
    <property type="entry name" value="AB_hydrolase_fold"/>
</dbReference>
<proteinExistence type="predicted"/>
<reference evidence="3" key="1">
    <citation type="submission" date="2014-12" db="EMBL/GenBank/DDBJ databases">
        <title>Genome Sequence of Valsa Canker Pathogens Uncovers a Specific Adaption of Colonization on Woody Bark.</title>
        <authorList>
            <person name="Yin Z."/>
            <person name="Liu H."/>
            <person name="Gao X."/>
            <person name="Li Z."/>
            <person name="Song N."/>
            <person name="Ke X."/>
            <person name="Dai Q."/>
            <person name="Wu Y."/>
            <person name="Sun Y."/>
            <person name="Xu J.-R."/>
            <person name="Kang Z.K."/>
            <person name="Wang L."/>
            <person name="Huang L."/>
        </authorList>
    </citation>
    <scope>NUCLEOTIDE SEQUENCE [LARGE SCALE GENOMIC DNA]</scope>
    <source>
        <strain evidence="3">SXYL134</strain>
    </source>
</reference>
<dbReference type="Proteomes" id="UP000078576">
    <property type="component" value="Unassembled WGS sequence"/>
</dbReference>
<keyword evidence="3" id="KW-1185">Reference proteome</keyword>
<accession>A0A194UVF9</accession>
<dbReference type="SUPFAM" id="SSF53474">
    <property type="entry name" value="alpha/beta-Hydrolases"/>
    <property type="match status" value="1"/>
</dbReference>
<sequence>MAGYDWIIKTLSPENLRRRPVYVYGSYLGASLASSLALTESHTHQPMAVRGLVAFNGIYNWSRMLPGHPANKIAEGDDDAASGPETMARGDQDVAPLTDLVPSLFRHPSNLFDPFASPVLFFHTAGMLVPSGFGAPASYRDLAGGADPHDLPYVYSDPEDPPPPSPYDESDGYTGTEDTNTDSDAEFLVLGKWPPPQRKGYFAFPSRTSSLRIPETLLLHTTSTSYLPGVTSAATSQRRELSRLKKLKSAENSFEAHALGLANMMRKSINRLELRERMKWEPDLSDWVGEAMRRVGVEDVGPVMYDGEERRIGENALGDKGAEIALRWLQERIG</sequence>
<evidence type="ECO:0000313" key="2">
    <source>
        <dbReference type="EMBL" id="KUI55702.1"/>
    </source>
</evidence>
<name>A0A194UVF9_CYTMA</name>
<gene>
    <name evidence="2" type="ORF">VP1G_03040</name>
</gene>
<evidence type="ECO:0000313" key="3">
    <source>
        <dbReference type="Proteomes" id="UP000078576"/>
    </source>
</evidence>
<dbReference type="OrthoDB" id="5396420at2759"/>
<organism evidence="2 3">
    <name type="scientific">Cytospora mali</name>
    <name type="common">Apple Valsa canker fungus</name>
    <name type="synonym">Valsa mali</name>
    <dbReference type="NCBI Taxonomy" id="578113"/>
    <lineage>
        <taxon>Eukaryota</taxon>
        <taxon>Fungi</taxon>
        <taxon>Dikarya</taxon>
        <taxon>Ascomycota</taxon>
        <taxon>Pezizomycotina</taxon>
        <taxon>Sordariomycetes</taxon>
        <taxon>Sordariomycetidae</taxon>
        <taxon>Diaporthales</taxon>
        <taxon>Cytosporaceae</taxon>
        <taxon>Cytospora</taxon>
    </lineage>
</organism>
<feature type="region of interest" description="Disordered" evidence="1">
    <location>
        <begin position="71"/>
        <end position="92"/>
    </location>
</feature>
<protein>
    <submittedName>
        <fullName evidence="2">Uncharacterized protein</fullName>
    </submittedName>
</protein>